<name>A0A917ET83_9MICO</name>
<accession>A0A917ET83</accession>
<evidence type="ECO:0000259" key="6">
    <source>
        <dbReference type="Pfam" id="PF08281"/>
    </source>
</evidence>
<dbReference type="InterPro" id="IPR039425">
    <property type="entry name" value="RNA_pol_sigma-70-like"/>
</dbReference>
<dbReference type="Gene3D" id="1.10.10.10">
    <property type="entry name" value="Winged helix-like DNA-binding domain superfamily/Winged helix DNA-binding domain"/>
    <property type="match status" value="1"/>
</dbReference>
<keyword evidence="8" id="KW-1185">Reference proteome</keyword>
<dbReference type="GO" id="GO:0006352">
    <property type="term" value="P:DNA-templated transcription initiation"/>
    <property type="evidence" value="ECO:0007669"/>
    <property type="project" value="InterPro"/>
</dbReference>
<gene>
    <name evidence="7" type="ORF">GCM10011399_00190</name>
</gene>
<dbReference type="SUPFAM" id="SSF88946">
    <property type="entry name" value="Sigma2 domain of RNA polymerase sigma factors"/>
    <property type="match status" value="1"/>
</dbReference>
<dbReference type="Pfam" id="PF08281">
    <property type="entry name" value="Sigma70_r4_2"/>
    <property type="match status" value="1"/>
</dbReference>
<evidence type="ECO:0000259" key="5">
    <source>
        <dbReference type="Pfam" id="PF04542"/>
    </source>
</evidence>
<dbReference type="SUPFAM" id="SSF88659">
    <property type="entry name" value="Sigma3 and sigma4 domains of RNA polymerase sigma factors"/>
    <property type="match status" value="1"/>
</dbReference>
<evidence type="ECO:0000256" key="2">
    <source>
        <dbReference type="ARBA" id="ARBA00023015"/>
    </source>
</evidence>
<evidence type="ECO:0000313" key="7">
    <source>
        <dbReference type="EMBL" id="GGF10311.1"/>
    </source>
</evidence>
<dbReference type="InterPro" id="IPR036388">
    <property type="entry name" value="WH-like_DNA-bd_sf"/>
</dbReference>
<keyword evidence="4" id="KW-0804">Transcription</keyword>
<dbReference type="InterPro" id="IPR013249">
    <property type="entry name" value="RNA_pol_sigma70_r4_t2"/>
</dbReference>
<feature type="domain" description="RNA polymerase sigma factor 70 region 4 type 2" evidence="6">
    <location>
        <begin position="118"/>
        <end position="170"/>
    </location>
</feature>
<dbReference type="InterPro" id="IPR014284">
    <property type="entry name" value="RNA_pol_sigma-70_dom"/>
</dbReference>
<dbReference type="InterPro" id="IPR013325">
    <property type="entry name" value="RNA_pol_sigma_r2"/>
</dbReference>
<dbReference type="Gene3D" id="1.10.1740.10">
    <property type="match status" value="1"/>
</dbReference>
<comment type="caution">
    <text evidence="7">The sequence shown here is derived from an EMBL/GenBank/DDBJ whole genome shotgun (WGS) entry which is preliminary data.</text>
</comment>
<sequence>MSGAEATDAELLERAAADDRSALALLLRRHSAAVSRYAWALVGNQADVEEVVQDTFLTCWRKAGGILLPGQSVLPWLLVTCRNVSMNLNRARFRYSTDQLSDDILVTEPDNDARQRLRWVLDEIARLTPTDQRVSEMCLIEGRSYSEAADELGISIGAVRQRVSRSRARLRRAVTENEE</sequence>
<evidence type="ECO:0000313" key="8">
    <source>
        <dbReference type="Proteomes" id="UP000598775"/>
    </source>
</evidence>
<evidence type="ECO:0000256" key="1">
    <source>
        <dbReference type="ARBA" id="ARBA00010641"/>
    </source>
</evidence>
<evidence type="ECO:0000256" key="4">
    <source>
        <dbReference type="ARBA" id="ARBA00023163"/>
    </source>
</evidence>
<keyword evidence="3" id="KW-0731">Sigma factor</keyword>
<dbReference type="Proteomes" id="UP000598775">
    <property type="component" value="Unassembled WGS sequence"/>
</dbReference>
<organism evidence="7 8">
    <name type="scientific">Subtercola lobariae</name>
    <dbReference type="NCBI Taxonomy" id="1588641"/>
    <lineage>
        <taxon>Bacteria</taxon>
        <taxon>Bacillati</taxon>
        <taxon>Actinomycetota</taxon>
        <taxon>Actinomycetes</taxon>
        <taxon>Micrococcales</taxon>
        <taxon>Microbacteriaceae</taxon>
        <taxon>Subtercola</taxon>
    </lineage>
</organism>
<dbReference type="AlphaFoldDB" id="A0A917ET83"/>
<keyword evidence="2" id="KW-0805">Transcription regulation</keyword>
<evidence type="ECO:0000256" key="3">
    <source>
        <dbReference type="ARBA" id="ARBA00023082"/>
    </source>
</evidence>
<proteinExistence type="inferred from homology"/>
<dbReference type="GO" id="GO:0003677">
    <property type="term" value="F:DNA binding"/>
    <property type="evidence" value="ECO:0007669"/>
    <property type="project" value="InterPro"/>
</dbReference>
<reference evidence="7 8" key="1">
    <citation type="journal article" date="2014" name="Int. J. Syst. Evol. Microbiol.">
        <title>Complete genome sequence of Corynebacterium casei LMG S-19264T (=DSM 44701T), isolated from a smear-ripened cheese.</title>
        <authorList>
            <consortium name="US DOE Joint Genome Institute (JGI-PGF)"/>
            <person name="Walter F."/>
            <person name="Albersmeier A."/>
            <person name="Kalinowski J."/>
            <person name="Ruckert C."/>
        </authorList>
    </citation>
    <scope>NUCLEOTIDE SEQUENCE [LARGE SCALE GENOMIC DNA]</scope>
    <source>
        <strain evidence="7 8">CGMCC 1.12976</strain>
    </source>
</reference>
<dbReference type="RefSeq" id="WP_188671823.1">
    <property type="nucleotide sequence ID" value="NZ_BMGP01000001.1"/>
</dbReference>
<comment type="similarity">
    <text evidence="1">Belongs to the sigma-70 factor family. ECF subfamily.</text>
</comment>
<dbReference type="InterPro" id="IPR013324">
    <property type="entry name" value="RNA_pol_sigma_r3/r4-like"/>
</dbReference>
<evidence type="ECO:0008006" key="9">
    <source>
        <dbReference type="Google" id="ProtNLM"/>
    </source>
</evidence>
<dbReference type="GO" id="GO:0016987">
    <property type="term" value="F:sigma factor activity"/>
    <property type="evidence" value="ECO:0007669"/>
    <property type="project" value="UniProtKB-KW"/>
</dbReference>
<feature type="domain" description="RNA polymerase sigma-70 region 2" evidence="5">
    <location>
        <begin position="26"/>
        <end position="89"/>
    </location>
</feature>
<dbReference type="PANTHER" id="PTHR43133:SF25">
    <property type="entry name" value="RNA POLYMERASE SIGMA FACTOR RFAY-RELATED"/>
    <property type="match status" value="1"/>
</dbReference>
<dbReference type="EMBL" id="BMGP01000001">
    <property type="protein sequence ID" value="GGF10311.1"/>
    <property type="molecule type" value="Genomic_DNA"/>
</dbReference>
<dbReference type="Pfam" id="PF04542">
    <property type="entry name" value="Sigma70_r2"/>
    <property type="match status" value="1"/>
</dbReference>
<dbReference type="NCBIfam" id="TIGR02937">
    <property type="entry name" value="sigma70-ECF"/>
    <property type="match status" value="1"/>
</dbReference>
<protein>
    <recommendedName>
        <fullName evidence="9">RNA polymerase subunit sigma-24</fullName>
    </recommendedName>
</protein>
<dbReference type="PANTHER" id="PTHR43133">
    <property type="entry name" value="RNA POLYMERASE ECF-TYPE SIGMA FACTO"/>
    <property type="match status" value="1"/>
</dbReference>
<dbReference type="InterPro" id="IPR007627">
    <property type="entry name" value="RNA_pol_sigma70_r2"/>
</dbReference>